<feature type="region of interest" description="Disordered" evidence="1">
    <location>
        <begin position="58"/>
        <end position="85"/>
    </location>
</feature>
<feature type="compositionally biased region" description="Low complexity" evidence="1">
    <location>
        <begin position="65"/>
        <end position="85"/>
    </location>
</feature>
<keyword evidence="2" id="KW-0472">Membrane</keyword>
<evidence type="ECO:0000256" key="1">
    <source>
        <dbReference type="SAM" id="MobiDB-lite"/>
    </source>
</evidence>
<comment type="caution">
    <text evidence="3">The sequence shown here is derived from an EMBL/GenBank/DDBJ whole genome shotgun (WGS) entry which is preliminary data.</text>
</comment>
<evidence type="ECO:0000313" key="3">
    <source>
        <dbReference type="EMBL" id="NUW34432.1"/>
    </source>
</evidence>
<evidence type="ECO:0000256" key="2">
    <source>
        <dbReference type="SAM" id="Phobius"/>
    </source>
</evidence>
<dbReference type="AlphaFoldDB" id="A0A7Y6IA08"/>
<keyword evidence="4" id="KW-1185">Reference proteome</keyword>
<sequence>MMYGPDHPGDYPRASSSPVVILLVSGLTGLVGFLIGFVAGFGATETAAEPVPRMTMRMEPPSESTVPPATAPQATAPTAGVPTAGAAPFSGAPTAASTGVPVVTSTGAPAMTSTGVPIVTSTGAPAAPSLPGPVVTALAEGPAGARRTLLVGVDIQPGTYRTSGPVEGQPMCYWARLRGTAARAADVIAADMPRGPATVVIAPTDKAFQTYGCTGWTRA</sequence>
<feature type="transmembrane region" description="Helical" evidence="2">
    <location>
        <begin position="20"/>
        <end position="48"/>
    </location>
</feature>
<accession>A0A7Y6IA08</accession>
<protein>
    <submittedName>
        <fullName evidence="3">Uncharacterized protein</fullName>
    </submittedName>
</protein>
<keyword evidence="2" id="KW-0812">Transmembrane</keyword>
<keyword evidence="2" id="KW-1133">Transmembrane helix</keyword>
<evidence type="ECO:0000313" key="4">
    <source>
        <dbReference type="Proteomes" id="UP000586042"/>
    </source>
</evidence>
<name>A0A7Y6IA08_9ACTN</name>
<dbReference type="EMBL" id="JABWGN010000009">
    <property type="protein sequence ID" value="NUW34432.1"/>
    <property type="molecule type" value="Genomic_DNA"/>
</dbReference>
<dbReference type="Proteomes" id="UP000586042">
    <property type="component" value="Unassembled WGS sequence"/>
</dbReference>
<proteinExistence type="predicted"/>
<reference evidence="3 4" key="1">
    <citation type="submission" date="2020-06" db="EMBL/GenBank/DDBJ databases">
        <title>Nonomuraea sp. SMC257, a novel actinomycete isolated from soil.</title>
        <authorList>
            <person name="Chanama M."/>
        </authorList>
    </citation>
    <scope>NUCLEOTIDE SEQUENCE [LARGE SCALE GENOMIC DNA]</scope>
    <source>
        <strain evidence="3 4">SMC257</strain>
    </source>
</reference>
<dbReference type="RefSeq" id="WP_175591886.1">
    <property type="nucleotide sequence ID" value="NZ_JABWGN010000009.1"/>
</dbReference>
<gene>
    <name evidence="3" type="ORF">HTZ77_23765</name>
</gene>
<organism evidence="3 4">
    <name type="scientific">Nonomuraea montanisoli</name>
    <dbReference type="NCBI Taxonomy" id="2741721"/>
    <lineage>
        <taxon>Bacteria</taxon>
        <taxon>Bacillati</taxon>
        <taxon>Actinomycetota</taxon>
        <taxon>Actinomycetes</taxon>
        <taxon>Streptosporangiales</taxon>
        <taxon>Streptosporangiaceae</taxon>
        <taxon>Nonomuraea</taxon>
    </lineage>
</organism>